<feature type="non-terminal residue" evidence="1">
    <location>
        <position position="1"/>
    </location>
</feature>
<evidence type="ECO:0000313" key="1">
    <source>
        <dbReference type="EMBL" id="KKL51325.1"/>
    </source>
</evidence>
<name>A0A0F9F271_9ZZZZ</name>
<sequence length="102" mass="10510">AQKRIIYEPPAVNIPADVRAHGGPVAAGRPYIVGEEGAELFVPSGSGQIIPNSQVGVGGGGVTNINVKVDVNGFVGDPAELAEKIDHALTKRARRSPLGFLS</sequence>
<proteinExistence type="predicted"/>
<reference evidence="1" key="1">
    <citation type="journal article" date="2015" name="Nature">
        <title>Complex archaea that bridge the gap between prokaryotes and eukaryotes.</title>
        <authorList>
            <person name="Spang A."/>
            <person name="Saw J.H."/>
            <person name="Jorgensen S.L."/>
            <person name="Zaremba-Niedzwiedzka K."/>
            <person name="Martijn J."/>
            <person name="Lind A.E."/>
            <person name="van Eijk R."/>
            <person name="Schleper C."/>
            <person name="Guy L."/>
            <person name="Ettema T.J."/>
        </authorList>
    </citation>
    <scope>NUCLEOTIDE SEQUENCE</scope>
</reference>
<gene>
    <name evidence="1" type="ORF">LCGC14_2296640</name>
</gene>
<comment type="caution">
    <text evidence="1">The sequence shown here is derived from an EMBL/GenBank/DDBJ whole genome shotgun (WGS) entry which is preliminary data.</text>
</comment>
<dbReference type="EMBL" id="LAZR01032292">
    <property type="protein sequence ID" value="KKL51325.1"/>
    <property type="molecule type" value="Genomic_DNA"/>
</dbReference>
<dbReference type="AlphaFoldDB" id="A0A0F9F271"/>
<organism evidence="1">
    <name type="scientific">marine sediment metagenome</name>
    <dbReference type="NCBI Taxonomy" id="412755"/>
    <lineage>
        <taxon>unclassified sequences</taxon>
        <taxon>metagenomes</taxon>
        <taxon>ecological metagenomes</taxon>
    </lineage>
</organism>
<protein>
    <submittedName>
        <fullName evidence="1">Uncharacterized protein</fullName>
    </submittedName>
</protein>
<accession>A0A0F9F271</accession>